<dbReference type="AlphaFoldDB" id="A0A3A9VZY9"/>
<dbReference type="CDD" id="cd03498">
    <property type="entry name" value="SQR_TypeB_2_TM"/>
    <property type="match status" value="1"/>
</dbReference>
<dbReference type="InterPro" id="IPR034804">
    <property type="entry name" value="SQR/QFR_C/D"/>
</dbReference>
<dbReference type="Gene3D" id="1.20.1300.10">
    <property type="entry name" value="Fumarate reductase/succinate dehydrogenase, transmembrane subunit"/>
    <property type="match status" value="1"/>
</dbReference>
<organism evidence="3 6">
    <name type="scientific">Streptomyces radicis</name>
    <dbReference type="NCBI Taxonomy" id="1750517"/>
    <lineage>
        <taxon>Bacteria</taxon>
        <taxon>Bacillati</taxon>
        <taxon>Actinomycetota</taxon>
        <taxon>Actinomycetes</taxon>
        <taxon>Kitasatosporales</taxon>
        <taxon>Streptomycetaceae</taxon>
        <taxon>Streptomyces</taxon>
    </lineage>
</organism>
<feature type="transmembrane region" description="Helical" evidence="2">
    <location>
        <begin position="226"/>
        <end position="247"/>
    </location>
</feature>
<dbReference type="Proteomes" id="UP000275024">
    <property type="component" value="Unassembled WGS sequence"/>
</dbReference>
<keyword evidence="5" id="KW-1185">Reference proteome</keyword>
<feature type="region of interest" description="Disordered" evidence="1">
    <location>
        <begin position="1"/>
        <end position="24"/>
    </location>
</feature>
<feature type="transmembrane region" description="Helical" evidence="2">
    <location>
        <begin position="40"/>
        <end position="59"/>
    </location>
</feature>
<dbReference type="RefSeq" id="WP_120698860.1">
    <property type="nucleotide sequence ID" value="NZ_RBDX01000022.1"/>
</dbReference>
<accession>A0A3A9VZY9</accession>
<dbReference type="InterPro" id="IPR011138">
    <property type="entry name" value="Cytochrome_b-558"/>
</dbReference>
<proteinExistence type="predicted"/>
<evidence type="ECO:0000313" key="6">
    <source>
        <dbReference type="Proteomes" id="UP000275024"/>
    </source>
</evidence>
<protein>
    <submittedName>
        <fullName evidence="3">Succinate dehydrogenase</fullName>
    </submittedName>
</protein>
<dbReference type="SUPFAM" id="SSF81343">
    <property type="entry name" value="Fumarate reductase respiratory complex transmembrane subunits"/>
    <property type="match status" value="1"/>
</dbReference>
<reference evidence="5 6" key="1">
    <citation type="submission" date="2018-09" db="EMBL/GenBank/DDBJ databases">
        <title>Streptomyces sp. nov. DS1-2, an endophytic actinomycete isolated from roots of Dendrobium scabrilingue.</title>
        <authorList>
            <person name="Kuncharoen N."/>
            <person name="Kudo T."/>
            <person name="Ohkuma M."/>
            <person name="Yuki M."/>
            <person name="Tanasupawat S."/>
        </authorList>
    </citation>
    <scope>NUCLEOTIDE SEQUENCE [LARGE SCALE GENOMIC DNA]</scope>
    <source>
        <strain evidence="3 6">AZ1-7</strain>
        <strain evidence="4 5">DS1-2</strain>
    </source>
</reference>
<keyword evidence="2" id="KW-0812">Transmembrane</keyword>
<feature type="transmembrane region" description="Helical" evidence="2">
    <location>
        <begin position="174"/>
        <end position="196"/>
    </location>
</feature>
<evidence type="ECO:0000313" key="5">
    <source>
        <dbReference type="Proteomes" id="UP000268652"/>
    </source>
</evidence>
<evidence type="ECO:0000313" key="3">
    <source>
        <dbReference type="EMBL" id="RKN06072.1"/>
    </source>
</evidence>
<dbReference type="EMBL" id="RBDY01000019">
    <property type="protein sequence ID" value="RKN18441.1"/>
    <property type="molecule type" value="Genomic_DNA"/>
</dbReference>
<feature type="transmembrane region" description="Helical" evidence="2">
    <location>
        <begin position="89"/>
        <end position="112"/>
    </location>
</feature>
<dbReference type="Proteomes" id="UP000268652">
    <property type="component" value="Unassembled WGS sequence"/>
</dbReference>
<name>A0A3A9VZY9_9ACTN</name>
<gene>
    <name evidence="4" type="ORF">D7318_21795</name>
    <name evidence="3" type="ORF">D7319_22935</name>
</gene>
<dbReference type="NCBIfam" id="TIGR02046">
    <property type="entry name" value="sdhC_b558_fam"/>
    <property type="match status" value="1"/>
</dbReference>
<dbReference type="GO" id="GO:0016020">
    <property type="term" value="C:membrane"/>
    <property type="evidence" value="ECO:0007669"/>
    <property type="project" value="InterPro"/>
</dbReference>
<keyword evidence="2" id="KW-1133">Transmembrane helix</keyword>
<feature type="transmembrane region" description="Helical" evidence="2">
    <location>
        <begin position="133"/>
        <end position="154"/>
    </location>
</feature>
<evidence type="ECO:0000313" key="4">
    <source>
        <dbReference type="EMBL" id="RKN18441.1"/>
    </source>
</evidence>
<keyword evidence="2" id="KW-0472">Membrane</keyword>
<feature type="compositionally biased region" description="Basic and acidic residues" evidence="1">
    <location>
        <begin position="7"/>
        <end position="23"/>
    </location>
</feature>
<evidence type="ECO:0000256" key="2">
    <source>
        <dbReference type="SAM" id="Phobius"/>
    </source>
</evidence>
<dbReference type="EMBL" id="RBDX01000022">
    <property type="protein sequence ID" value="RKN06072.1"/>
    <property type="molecule type" value="Genomic_DNA"/>
</dbReference>
<dbReference type="OrthoDB" id="9788081at2"/>
<comment type="caution">
    <text evidence="3">The sequence shown here is derived from an EMBL/GenBank/DDBJ whole genome shotgun (WGS) entry which is preliminary data.</text>
</comment>
<sequence length="248" mass="27318">MALATRPEPRTDKPAGRRTDTRTPRTALGRLWRSTIGKKTVMAVSGLFLLGYLVVHMAGNLKVFFGPAEMNDYAHWLRTIGEPVVHQEWFLWIMRVALLVAVVAHAVAAYQLSRLDIAARPVKYVHQRRRASYATRTMRWGGVIVALFVVWHILDLTTGTVNPNGEHGRPYENIVATFSTWYGNVIYIVAMLAVGLHIRHGFYGAAQTLGAGSASRDRALKATADGLALVLTLGFLSVPIGVMTGIVE</sequence>
<evidence type="ECO:0000256" key="1">
    <source>
        <dbReference type="SAM" id="MobiDB-lite"/>
    </source>
</evidence>